<keyword evidence="3" id="KW-1185">Reference proteome</keyword>
<dbReference type="PROSITE" id="PS00330">
    <property type="entry name" value="HEMOLYSIN_CALCIUM"/>
    <property type="match status" value="1"/>
</dbReference>
<dbReference type="EMBL" id="JAYLLH010000026">
    <property type="protein sequence ID" value="MEC3862669.1"/>
    <property type="molecule type" value="Genomic_DNA"/>
</dbReference>
<dbReference type="Gene3D" id="2.150.10.10">
    <property type="entry name" value="Serralysin-like metalloprotease, C-terminal"/>
    <property type="match status" value="2"/>
</dbReference>
<proteinExistence type="predicted"/>
<dbReference type="InterPro" id="IPR001343">
    <property type="entry name" value="Hemolysn_Ca-bd"/>
</dbReference>
<comment type="caution">
    <text evidence="2">The sequence shown here is derived from an EMBL/GenBank/DDBJ whole genome shotgun (WGS) entry which is preliminary data.</text>
</comment>
<dbReference type="Pfam" id="PF13946">
    <property type="entry name" value="DUF4214"/>
    <property type="match status" value="2"/>
</dbReference>
<dbReference type="SUPFAM" id="SSF51120">
    <property type="entry name" value="beta-Roll"/>
    <property type="match status" value="1"/>
</dbReference>
<dbReference type="InterPro" id="IPR018511">
    <property type="entry name" value="Hemolysin-typ_Ca-bd_CS"/>
</dbReference>
<dbReference type="RefSeq" id="WP_326298614.1">
    <property type="nucleotide sequence ID" value="NZ_JAYLLH010000026.1"/>
</dbReference>
<feature type="domain" description="DUF4214" evidence="1">
    <location>
        <begin position="662"/>
        <end position="729"/>
    </location>
</feature>
<dbReference type="InterPro" id="IPR011049">
    <property type="entry name" value="Serralysin-like_metalloprot_C"/>
</dbReference>
<sequence length="836" mass="86132">MAITPQNDVIFGSGDGFFGRLGSSPASAVLSDGRIALVWTEYQYPGDGSIPGIDFDTWTRVLNADGTAATEATIVNDTRVGSHAKPEVVALPDGGYAVSWVAMTRAEVAGSGDTVYLYDAFLRSYTAAGTAEGPAVQVSERQSIFDPADRNSMLASEVQTLNLVDRDAGGAVLVYALRGGDGAYDEDGTWARLIGNDGQPTGNPVRIWTGNVFSVEAAQLTSGDFVFIEFAGDLYGYNIRLTGAALTNAPSSVAGATGPVDLSHDPQPDQNAGGYVSAPRVTALSGGGFAVAYGYNGQLGTDNDESIRLDRFDAAGQLQSTVTIAVPNDTVQQPGEIPYQILGLSGGRVLVTWSHAVTYGDTDIKGVVVNADGTFESEPAVINPNTTGYQLLGDLGLLPTGDAFMTLADASGTLIGGVADNMHGLFLDLPAAPTGGGGGGGTEPPAGVLRTGTTGPDALTGTAQADTLIGLSGSDTVSGGAAADVLYGDSFLAAYAPGPAAQVYRLYQATLDRAPDAGGHLDWTGRIAAGDIDIRAAAGGFVNSAEFQAVYGALTNTQFVELLYQNVLGRAADAGGLASWVGQLGGGATRAQVVVGFSESPEFVSNTAAEATAFTAARNPAAWSDEVFRAYHATLDRDPDLGGFTDWIGRLAGGTPLVNTISGFVNSAEFQATYGALTNTQFVQQLYQNVLNRAADAGGLANWVGQLDGGTTRAQVVLGFSESPEFVSNMRAPLETWMRAQGPDDVLTGGPGDDTLGGGAFADRFVFAATDAGQDTVLDLEAWDTLVFDGFGYADAAAARSHMTQTGADVSFADQGVTVLLANTQLAQISDDMIAV</sequence>
<dbReference type="Gene3D" id="1.10.3130.20">
    <property type="entry name" value="Phycobilisome linker domain"/>
    <property type="match status" value="2"/>
</dbReference>
<protein>
    <submittedName>
        <fullName evidence="2">DUF4214 domain-containing protein</fullName>
    </submittedName>
</protein>
<evidence type="ECO:0000313" key="3">
    <source>
        <dbReference type="Proteomes" id="UP001348149"/>
    </source>
</evidence>
<dbReference type="Proteomes" id="UP001348149">
    <property type="component" value="Unassembled WGS sequence"/>
</dbReference>
<dbReference type="InterPro" id="IPR025282">
    <property type="entry name" value="DUF4214"/>
</dbReference>
<accession>A0ABU6HJM9</accession>
<reference evidence="2 3" key="1">
    <citation type="submission" date="2024-01" db="EMBL/GenBank/DDBJ databases">
        <title>Mesobacterium rodlantinim sp. nov., isolated from shallow sea hydrothermal systems off Kueishantao Island.</title>
        <authorList>
            <person name="Su Z."/>
            <person name="Tang K."/>
        </authorList>
    </citation>
    <scope>NUCLEOTIDE SEQUENCE [LARGE SCALE GENOMIC DNA]</scope>
    <source>
        <strain evidence="2 3">TK19101</strain>
    </source>
</reference>
<evidence type="ECO:0000313" key="2">
    <source>
        <dbReference type="EMBL" id="MEC3862669.1"/>
    </source>
</evidence>
<dbReference type="InterPro" id="IPR038255">
    <property type="entry name" value="PBS_linker_sf"/>
</dbReference>
<organism evidence="2 3">
    <name type="scientific">Mesobacterium hydrothermale</name>
    <dbReference type="NCBI Taxonomy" id="3111907"/>
    <lineage>
        <taxon>Bacteria</taxon>
        <taxon>Pseudomonadati</taxon>
        <taxon>Pseudomonadota</taxon>
        <taxon>Alphaproteobacteria</taxon>
        <taxon>Rhodobacterales</taxon>
        <taxon>Roseobacteraceae</taxon>
        <taxon>Mesobacterium</taxon>
    </lineage>
</organism>
<feature type="domain" description="DUF4214" evidence="1">
    <location>
        <begin position="539"/>
        <end position="605"/>
    </location>
</feature>
<dbReference type="Pfam" id="PF00353">
    <property type="entry name" value="HemolysinCabind"/>
    <property type="match status" value="2"/>
</dbReference>
<name>A0ABU6HJM9_9RHOB</name>
<evidence type="ECO:0000259" key="1">
    <source>
        <dbReference type="Pfam" id="PF13946"/>
    </source>
</evidence>
<gene>
    <name evidence="2" type="ORF">VK792_15365</name>
</gene>